<feature type="compositionally biased region" description="Basic and acidic residues" evidence="1">
    <location>
        <begin position="130"/>
        <end position="144"/>
    </location>
</feature>
<sequence>MSENTINIYMGAEDKVNVKDATQIIKLQGPKGDPGPKGEDGVQGPKGEPLRFEELTEEQKLELKGEKGDKGEQGIPGPKGEPFKYSDFTPEQLNALKGPKGDTGEDGEQGPKGEPFKYTDFTEEQLAALKGERGEKGETGERGRKGPQGDNVNLETVAKIKELLLDWNMLLHSNSLEGIMLEYIKAQVAGINFNRDIDLTDPSVQIHDGILEIYYVTTLPFQINDGEVQFMESQVINLPLPSTTGPITIKFYNARMKLMYTKVIEVL</sequence>
<dbReference type="PANTHER" id="PTHR24023:SF1082">
    <property type="entry name" value="COLLAGEN TRIPLE HELIX REPEAT"/>
    <property type="match status" value="1"/>
</dbReference>
<accession>A0A8S5VIA0</accession>
<organism evidence="2">
    <name type="scientific">Siphoviridae sp. ctsYb1</name>
    <dbReference type="NCBI Taxonomy" id="2825696"/>
    <lineage>
        <taxon>Viruses</taxon>
        <taxon>Duplodnaviria</taxon>
        <taxon>Heunggongvirae</taxon>
        <taxon>Uroviricota</taxon>
        <taxon>Caudoviricetes</taxon>
    </lineage>
</organism>
<proteinExistence type="predicted"/>
<dbReference type="InterPro" id="IPR050149">
    <property type="entry name" value="Collagen_superfamily"/>
</dbReference>
<dbReference type="EMBL" id="BK016273">
    <property type="protein sequence ID" value="DAG06497.1"/>
    <property type="molecule type" value="Genomic_DNA"/>
</dbReference>
<name>A0A8S5VIA0_9CAUD</name>
<reference evidence="2" key="1">
    <citation type="journal article" date="2021" name="Proc. Natl. Acad. Sci. U.S.A.">
        <title>A Catalog of Tens of Thousands of Viruses from Human Metagenomes Reveals Hidden Associations with Chronic Diseases.</title>
        <authorList>
            <person name="Tisza M.J."/>
            <person name="Buck C.B."/>
        </authorList>
    </citation>
    <scope>NUCLEOTIDE SEQUENCE</scope>
    <source>
        <strain evidence="2">CtsYb1</strain>
    </source>
</reference>
<feature type="compositionally biased region" description="Basic and acidic residues" evidence="1">
    <location>
        <begin position="48"/>
        <end position="72"/>
    </location>
</feature>
<feature type="region of interest" description="Disordered" evidence="1">
    <location>
        <begin position="26"/>
        <end position="117"/>
    </location>
</feature>
<protein>
    <submittedName>
        <fullName evidence="2">Pulmonary surfactant-associated protein D, c-type lectin, alpha-helical coiled</fullName>
    </submittedName>
</protein>
<evidence type="ECO:0000256" key="1">
    <source>
        <dbReference type="SAM" id="MobiDB-lite"/>
    </source>
</evidence>
<dbReference type="PANTHER" id="PTHR24023">
    <property type="entry name" value="COLLAGEN ALPHA"/>
    <property type="match status" value="1"/>
</dbReference>
<feature type="compositionally biased region" description="Basic and acidic residues" evidence="1">
    <location>
        <begin position="99"/>
        <end position="117"/>
    </location>
</feature>
<feature type="region of interest" description="Disordered" evidence="1">
    <location>
        <begin position="129"/>
        <end position="150"/>
    </location>
</feature>
<dbReference type="GO" id="GO:0031012">
    <property type="term" value="C:extracellular matrix"/>
    <property type="evidence" value="ECO:0007669"/>
    <property type="project" value="TreeGrafter"/>
</dbReference>
<dbReference type="GO" id="GO:0005615">
    <property type="term" value="C:extracellular space"/>
    <property type="evidence" value="ECO:0007669"/>
    <property type="project" value="TreeGrafter"/>
</dbReference>
<evidence type="ECO:0000313" key="2">
    <source>
        <dbReference type="EMBL" id="DAG06497.1"/>
    </source>
</evidence>
<dbReference type="Gene3D" id="1.20.5.320">
    <property type="entry name" value="6-Phosphogluconate Dehydrogenase, domain 3"/>
    <property type="match status" value="1"/>
</dbReference>